<dbReference type="InterPro" id="IPR046985">
    <property type="entry name" value="IP5"/>
</dbReference>
<dbReference type="AlphaFoldDB" id="A0A061AZQ4"/>
<dbReference type="InterPro" id="IPR000300">
    <property type="entry name" value="IPPc"/>
</dbReference>
<dbReference type="GO" id="GO:0004439">
    <property type="term" value="F:phosphatidylinositol-4,5-bisphosphate 5-phosphatase activity"/>
    <property type="evidence" value="ECO:0007669"/>
    <property type="project" value="TreeGrafter"/>
</dbReference>
<dbReference type="OrthoDB" id="2248459at2759"/>
<evidence type="ECO:0000256" key="1">
    <source>
        <dbReference type="SAM" id="MobiDB-lite"/>
    </source>
</evidence>
<name>A0A061AZQ4_RHOTO</name>
<dbReference type="SUPFAM" id="SSF50978">
    <property type="entry name" value="WD40 repeat-like"/>
    <property type="match status" value="1"/>
</dbReference>
<dbReference type="Pfam" id="PF22669">
    <property type="entry name" value="Exo_endo_phos2"/>
    <property type="match status" value="1"/>
</dbReference>
<evidence type="ECO:0000313" key="3">
    <source>
        <dbReference type="EMBL" id="CDR43136.1"/>
    </source>
</evidence>
<dbReference type="SUPFAM" id="SSF56219">
    <property type="entry name" value="DNase I-like"/>
    <property type="match status" value="1"/>
</dbReference>
<dbReference type="PANTHER" id="PTHR11200:SF240">
    <property type="entry name" value="INOSITOL POLYPHOSPHATE 5-PHOSPHATASE C9G1.10C-RELATED"/>
    <property type="match status" value="1"/>
</dbReference>
<dbReference type="InterPro" id="IPR056454">
    <property type="entry name" value="Beta-prop_IP5PC_F"/>
</dbReference>
<feature type="compositionally biased region" description="Low complexity" evidence="1">
    <location>
        <begin position="1"/>
        <end position="28"/>
    </location>
</feature>
<gene>
    <name evidence="3" type="ORF">RHTO0S_07e08702g</name>
</gene>
<dbReference type="InterPro" id="IPR015943">
    <property type="entry name" value="WD40/YVTN_repeat-like_dom_sf"/>
</dbReference>
<dbReference type="Gene3D" id="2.130.10.10">
    <property type="entry name" value="YVTN repeat-like/Quinoprotein amine dehydrogenase"/>
    <property type="match status" value="2"/>
</dbReference>
<dbReference type="Pfam" id="PF23754">
    <property type="entry name" value="Beta-prop_IP5PC_F"/>
    <property type="match status" value="1"/>
</dbReference>
<dbReference type="InterPro" id="IPR036691">
    <property type="entry name" value="Endo/exonu/phosph_ase_sf"/>
</dbReference>
<dbReference type="Gene3D" id="3.60.10.10">
    <property type="entry name" value="Endonuclease/exonuclease/phosphatase"/>
    <property type="match status" value="1"/>
</dbReference>
<feature type="domain" description="Inositol polyphosphate-related phosphatase" evidence="2">
    <location>
        <begin position="444"/>
        <end position="779"/>
    </location>
</feature>
<protein>
    <submittedName>
        <fullName evidence="3">RHTO0S07e08702g1_1</fullName>
    </submittedName>
</protein>
<evidence type="ECO:0000259" key="2">
    <source>
        <dbReference type="SMART" id="SM00128"/>
    </source>
</evidence>
<dbReference type="EMBL" id="LK052942">
    <property type="protein sequence ID" value="CDR43136.1"/>
    <property type="molecule type" value="Genomic_DNA"/>
</dbReference>
<dbReference type="SMART" id="SM00320">
    <property type="entry name" value="WD40"/>
    <property type="match status" value="3"/>
</dbReference>
<dbReference type="InterPro" id="IPR036322">
    <property type="entry name" value="WD40_repeat_dom_sf"/>
</dbReference>
<organism evidence="3">
    <name type="scientific">Rhodotorula toruloides</name>
    <name type="common">Yeast</name>
    <name type="synonym">Rhodosporidium toruloides</name>
    <dbReference type="NCBI Taxonomy" id="5286"/>
    <lineage>
        <taxon>Eukaryota</taxon>
        <taxon>Fungi</taxon>
        <taxon>Dikarya</taxon>
        <taxon>Basidiomycota</taxon>
        <taxon>Pucciniomycotina</taxon>
        <taxon>Microbotryomycetes</taxon>
        <taxon>Sporidiobolales</taxon>
        <taxon>Sporidiobolaceae</taxon>
        <taxon>Rhodotorula</taxon>
    </lineage>
</organism>
<dbReference type="PANTHER" id="PTHR11200">
    <property type="entry name" value="INOSITOL 5-PHOSPHATASE"/>
    <property type="match status" value="1"/>
</dbReference>
<feature type="region of interest" description="Disordered" evidence="1">
    <location>
        <begin position="1"/>
        <end position="40"/>
    </location>
</feature>
<dbReference type="GO" id="GO:0046856">
    <property type="term" value="P:phosphatidylinositol dephosphorylation"/>
    <property type="evidence" value="ECO:0007669"/>
    <property type="project" value="InterPro"/>
</dbReference>
<dbReference type="InterPro" id="IPR001680">
    <property type="entry name" value="WD40_rpt"/>
</dbReference>
<proteinExistence type="predicted"/>
<dbReference type="SMART" id="SM00128">
    <property type="entry name" value="IPPc"/>
    <property type="match status" value="1"/>
</dbReference>
<reference evidence="3" key="1">
    <citation type="journal article" date="2014" name="Genome Announc.">
        <title>Draft genome sequence of Rhodosporidium toruloides CECT1137, an oleaginous yeast of biotechnological interest.</title>
        <authorList>
            <person name="Morin N."/>
            <person name="Calcas X."/>
            <person name="Devillers H."/>
            <person name="Durrens P."/>
            <person name="Sherman D.J."/>
            <person name="Nicaud J.-M."/>
            <person name="Neuveglise C."/>
        </authorList>
    </citation>
    <scope>NUCLEOTIDE SEQUENCE</scope>
    <source>
        <strain evidence="3">CECT1137</strain>
    </source>
</reference>
<sequence length="813" mass="91065">MPRYSSSPQSSHPESPTSPAAPTSPFSPIARTDNRPFHLSAAPHPRWFTSHLHQLERDVSHSRSRLAEVEAEETYHFPDASEATHSKPLIPNQIKGFDMPGADTAEVKVCGDLAALGAGAGVAVWSASCDLASSIVRGTVLGDMANTMCWSQSGRYLWVGTWFGHLREFDTAAFAAHPTLLATFPLEAHRADAHPSGSPIILVSRIFGDQMLTLDSTGRIVVWLPDEKHGKLASLHSHSKVLEIPPEPLRVKVVNDLVWADWKVSASDALGGLERRVVRVYDVSGTRAMLRCEKGWDVQALGGIFTFCSVPSHPQFVFAGHASGHISMWKFDGTSMLGVKRVSKEAVTSLCGPSRFLWVGYANGTIDVIDLGSSDRWKVVKRWRAHRGPVLTLSVDASSLWTASSLRVYSGGADYKVRFWDGLLRDDWISRRMQETVEMYCDFSPLRMAILTWNCDGQDPALLQRTEASRNLFASFLQRLDRPDLVVFNFQELVDLSDLTLAARTVLFATATHDVTGRYRHWRTLLSDAVERFLGPDYALVHEDKLVGLFTVVFARRTIASQMKDLASCHIKSGFDETYGNKGSILLRFVLQDSSFCLINAHLAAGKTHPAERQRDLIQILDSASRFPRPEQATHGAYVGGGDGTEVLDCETVFFAGDLNFRIQLPREEVLRTLAQPDPYSRLLPHDELTMLKHDDPAFRLRAFDEAPIDFPPTYKYDHFSSQYDTSAKQRTPSWCDRILWRAQREGTVECLRYERFEADMSDHRPVAATFQVMVRTIDPVRADSACRRTVHDWAKVEEELLQTARQHHPVGQ</sequence>
<accession>A0A061AZQ4</accession>